<comment type="caution">
    <text evidence="3">The sequence shown here is derived from an EMBL/GenBank/DDBJ whole genome shotgun (WGS) entry which is preliminary data.</text>
</comment>
<evidence type="ECO:0000313" key="3">
    <source>
        <dbReference type="EMBL" id="RNB91358.1"/>
    </source>
</evidence>
<keyword evidence="4" id="KW-1185">Reference proteome</keyword>
<name>A0A3M8DT70_9BACL</name>
<reference evidence="3 4" key="1">
    <citation type="submission" date="2018-10" db="EMBL/GenBank/DDBJ databases">
        <title>Phylogenomics of Brevibacillus.</title>
        <authorList>
            <person name="Dunlap C."/>
        </authorList>
    </citation>
    <scope>NUCLEOTIDE SEQUENCE [LARGE SCALE GENOMIC DNA]</scope>
    <source>
        <strain evidence="3 4">JCM 15716</strain>
    </source>
</reference>
<evidence type="ECO:0000256" key="1">
    <source>
        <dbReference type="SAM" id="SignalP"/>
    </source>
</evidence>
<dbReference type="EMBL" id="RHHQ01000005">
    <property type="protein sequence ID" value="RNB91358.1"/>
    <property type="molecule type" value="Genomic_DNA"/>
</dbReference>
<gene>
    <name evidence="3" type="ORF">EDM56_04765</name>
</gene>
<feature type="chain" id="PRO_5018209498" evidence="1">
    <location>
        <begin position="25"/>
        <end position="565"/>
    </location>
</feature>
<protein>
    <submittedName>
        <fullName evidence="3">Peptidase</fullName>
    </submittedName>
</protein>
<keyword evidence="1" id="KW-0732">Signal</keyword>
<feature type="domain" description="YcdB/YcdC repeated" evidence="2">
    <location>
        <begin position="349"/>
        <end position="486"/>
    </location>
</feature>
<evidence type="ECO:0000313" key="4">
    <source>
        <dbReference type="Proteomes" id="UP000271031"/>
    </source>
</evidence>
<sequence>MKRISQTVLTLTAACVLTSSPAWAAQPEPPAPIKKVKQDQGHEFSQELQKSLDRLASAVPVLKDLRIEDKRYEENDRYRYPFPIWEVTLTSEPEARGSKERGADVSARVELDAQTGRVLYFDIRHPDWASAEYPDEQIARAAADGFLQSFFGAEAKQWKATESLGRGKAGMGDEKGNKLEWARSTVHYQMLINEIPLIGDSLSVSVDAAGHIIRYEAFSVVDQAQVKWPDPQKVIAKGEAAKRLQDKLQTALMYSLDYPIAKEQDGKPTERKPLLVYVANPDLWIDALTGEAVGDEQAAPEETIPVKGKGKGTNVKISSRQEAEIWIKSQFGIDVSKASFEYDDHKENISEGLQQIKSYHWSNESTEGKRAYSMVSLITDAKSDRLIDFNLNVPDESAATKSIDVAEAKKKAIETLLPYLDPALEELKLVMEPADKWIPEWVDKSKLKQEEQREYSFWFHAKRNGVDVPDESYQVGVDKRTGAIVELYLHPLNGGVALPDATKIISAAEAKEHFKKDLDVQLVYYWEQYDGQRAPAPQLIYQQKWKTDFYFIDATTGKPVQVTQP</sequence>
<feature type="domain" description="YcdB/YcdC repeated" evidence="2">
    <location>
        <begin position="70"/>
        <end position="216"/>
    </location>
</feature>
<dbReference type="OrthoDB" id="2379565at2"/>
<dbReference type="RefSeq" id="WP_122916750.1">
    <property type="nucleotide sequence ID" value="NZ_RHHQ01000005.1"/>
</dbReference>
<dbReference type="InterPro" id="IPR032599">
    <property type="entry name" value="YcdB/YcdC_rep_domain"/>
</dbReference>
<dbReference type="AlphaFoldDB" id="A0A3M8DT70"/>
<dbReference type="Proteomes" id="UP000271031">
    <property type="component" value="Unassembled WGS sequence"/>
</dbReference>
<dbReference type="PROSITE" id="PS51257">
    <property type="entry name" value="PROKAR_LIPOPROTEIN"/>
    <property type="match status" value="1"/>
</dbReference>
<organism evidence="3 4">
    <name type="scientific">Brevibacillus fluminis</name>
    <dbReference type="NCBI Taxonomy" id="511487"/>
    <lineage>
        <taxon>Bacteria</taxon>
        <taxon>Bacillati</taxon>
        <taxon>Bacillota</taxon>
        <taxon>Bacilli</taxon>
        <taxon>Bacillales</taxon>
        <taxon>Paenibacillaceae</taxon>
        <taxon>Brevibacillus</taxon>
    </lineage>
</organism>
<dbReference type="Pfam" id="PF16244">
    <property type="entry name" value="DUF4901"/>
    <property type="match status" value="2"/>
</dbReference>
<evidence type="ECO:0000259" key="2">
    <source>
        <dbReference type="Pfam" id="PF16244"/>
    </source>
</evidence>
<accession>A0A3M8DT70</accession>
<proteinExistence type="predicted"/>
<feature type="signal peptide" evidence="1">
    <location>
        <begin position="1"/>
        <end position="24"/>
    </location>
</feature>